<evidence type="ECO:0000256" key="1">
    <source>
        <dbReference type="SAM" id="Phobius"/>
    </source>
</evidence>
<feature type="transmembrane region" description="Helical" evidence="1">
    <location>
        <begin position="285"/>
        <end position="310"/>
    </location>
</feature>
<dbReference type="AlphaFoldDB" id="A0A4Q8AJE7"/>
<feature type="transmembrane region" description="Helical" evidence="1">
    <location>
        <begin position="145"/>
        <end position="166"/>
    </location>
</feature>
<name>A0A4Q8AJE7_9MICO</name>
<reference evidence="2 3" key="1">
    <citation type="submission" date="2019-02" db="EMBL/GenBank/DDBJ databases">
        <title>Sequencing the genomes of 1000 actinobacteria strains.</title>
        <authorList>
            <person name="Klenk H.-P."/>
        </authorList>
    </citation>
    <scope>NUCLEOTIDE SEQUENCE [LARGE SCALE GENOMIC DNA]</scope>
    <source>
        <strain evidence="2 3">DSM 18319</strain>
    </source>
</reference>
<keyword evidence="1" id="KW-0472">Membrane</keyword>
<feature type="transmembrane region" description="Helical" evidence="1">
    <location>
        <begin position="94"/>
        <end position="110"/>
    </location>
</feature>
<organism evidence="2 3">
    <name type="scientific">Microterricola gilva</name>
    <dbReference type="NCBI Taxonomy" id="393267"/>
    <lineage>
        <taxon>Bacteria</taxon>
        <taxon>Bacillati</taxon>
        <taxon>Actinomycetota</taxon>
        <taxon>Actinomycetes</taxon>
        <taxon>Micrococcales</taxon>
        <taxon>Microbacteriaceae</taxon>
        <taxon>Microterricola</taxon>
    </lineage>
</organism>
<protein>
    <submittedName>
        <fullName evidence="2">Uncharacterized protein</fullName>
    </submittedName>
</protein>
<dbReference type="EMBL" id="SHLC01000001">
    <property type="protein sequence ID" value="RZU64488.1"/>
    <property type="molecule type" value="Genomic_DNA"/>
</dbReference>
<feature type="transmembrane region" description="Helical" evidence="1">
    <location>
        <begin position="12"/>
        <end position="29"/>
    </location>
</feature>
<dbReference type="RefSeq" id="WP_130504981.1">
    <property type="nucleotide sequence ID" value="NZ_SHLC01000001.1"/>
</dbReference>
<feature type="transmembrane region" description="Helical" evidence="1">
    <location>
        <begin position="193"/>
        <end position="216"/>
    </location>
</feature>
<keyword evidence="3" id="KW-1185">Reference proteome</keyword>
<comment type="caution">
    <text evidence="2">The sequence shown here is derived from an EMBL/GenBank/DDBJ whole genome shotgun (WGS) entry which is preliminary data.</text>
</comment>
<keyword evidence="1" id="KW-0812">Transmembrane</keyword>
<feature type="transmembrane region" description="Helical" evidence="1">
    <location>
        <begin position="242"/>
        <end position="265"/>
    </location>
</feature>
<keyword evidence="1" id="KW-1133">Transmembrane helix</keyword>
<dbReference type="Proteomes" id="UP000291483">
    <property type="component" value="Unassembled WGS sequence"/>
</dbReference>
<feature type="transmembrane region" description="Helical" evidence="1">
    <location>
        <begin position="65"/>
        <end position="82"/>
    </location>
</feature>
<proteinExistence type="predicted"/>
<evidence type="ECO:0000313" key="3">
    <source>
        <dbReference type="Proteomes" id="UP000291483"/>
    </source>
</evidence>
<accession>A0A4Q8AJE7</accession>
<evidence type="ECO:0000313" key="2">
    <source>
        <dbReference type="EMBL" id="RZU64488.1"/>
    </source>
</evidence>
<gene>
    <name evidence="2" type="ORF">EV379_0784</name>
</gene>
<sequence>MSVWIRLVYEVLPLVTSVIVPLGVLLHYWRRADARPVPARPAPTEGAPVPPWTSAARAQLRRTRVAGILATAAVLASSFGLISPNRWGMEWHDFLTPLLSVLLCTAVLLTRPPAMRRYATPTASAGSEPHGTRPAHPPISLGARWWFAAWGIAMTVLVLSVVWAGLLSAPDGNGDYTLHSVELGQTTGSTSIAGWYFGVPVIISALLVAALVLSALRWQATPPLAADAGQDIWLRRAATRSLLSLSGGAVVVTLGWVLLSIGNAAQMTLSGPSAEDGGMVTVGSPLAPIGVVVRVLGLLLQGVGLALMLLSLFSRLAPRPELARHDEPTVGHPEPETVAS</sequence>
<dbReference type="OrthoDB" id="5113850at2"/>